<protein>
    <submittedName>
        <fullName evidence="1">Uncharacterized protein</fullName>
    </submittedName>
</protein>
<evidence type="ECO:0000313" key="2">
    <source>
        <dbReference type="Proteomes" id="UP000054549"/>
    </source>
</evidence>
<sequence>MAPVLRVPNRIIGYCQGPLPLLMVNESFKPRSKVSLVPVGARLRNSLAPKYLG</sequence>
<accession>A0A0C2S7K3</accession>
<dbReference type="AlphaFoldDB" id="A0A0C2S7K3"/>
<organism evidence="1 2">
    <name type="scientific">Amanita muscaria (strain Koide BX008)</name>
    <dbReference type="NCBI Taxonomy" id="946122"/>
    <lineage>
        <taxon>Eukaryota</taxon>
        <taxon>Fungi</taxon>
        <taxon>Dikarya</taxon>
        <taxon>Basidiomycota</taxon>
        <taxon>Agaricomycotina</taxon>
        <taxon>Agaricomycetes</taxon>
        <taxon>Agaricomycetidae</taxon>
        <taxon>Agaricales</taxon>
        <taxon>Pluteineae</taxon>
        <taxon>Amanitaceae</taxon>
        <taxon>Amanita</taxon>
    </lineage>
</organism>
<name>A0A0C2S7K3_AMAMK</name>
<evidence type="ECO:0000313" key="1">
    <source>
        <dbReference type="EMBL" id="KIL58760.1"/>
    </source>
</evidence>
<dbReference type="EMBL" id="KN818330">
    <property type="protein sequence ID" value="KIL58760.1"/>
    <property type="molecule type" value="Genomic_DNA"/>
</dbReference>
<keyword evidence="2" id="KW-1185">Reference proteome</keyword>
<dbReference type="Proteomes" id="UP000054549">
    <property type="component" value="Unassembled WGS sequence"/>
</dbReference>
<dbReference type="HOGENOM" id="CLU_3068119_0_0_1"/>
<dbReference type="InParanoid" id="A0A0C2S7K3"/>
<proteinExistence type="predicted"/>
<gene>
    <name evidence="1" type="ORF">M378DRAFT_170221</name>
</gene>
<reference evidence="1 2" key="1">
    <citation type="submission" date="2014-04" db="EMBL/GenBank/DDBJ databases">
        <title>Evolutionary Origins and Diversification of the Mycorrhizal Mutualists.</title>
        <authorList>
            <consortium name="DOE Joint Genome Institute"/>
            <consortium name="Mycorrhizal Genomics Consortium"/>
            <person name="Kohler A."/>
            <person name="Kuo A."/>
            <person name="Nagy L.G."/>
            <person name="Floudas D."/>
            <person name="Copeland A."/>
            <person name="Barry K.W."/>
            <person name="Cichocki N."/>
            <person name="Veneault-Fourrey C."/>
            <person name="LaButti K."/>
            <person name="Lindquist E.A."/>
            <person name="Lipzen A."/>
            <person name="Lundell T."/>
            <person name="Morin E."/>
            <person name="Murat C."/>
            <person name="Riley R."/>
            <person name="Ohm R."/>
            <person name="Sun H."/>
            <person name="Tunlid A."/>
            <person name="Henrissat B."/>
            <person name="Grigoriev I.V."/>
            <person name="Hibbett D.S."/>
            <person name="Martin F."/>
        </authorList>
    </citation>
    <scope>NUCLEOTIDE SEQUENCE [LARGE SCALE GENOMIC DNA]</scope>
    <source>
        <strain evidence="1 2">Koide BX008</strain>
    </source>
</reference>